<feature type="domain" description="Cas12f1-like TNB" evidence="9">
    <location>
        <begin position="336"/>
        <end position="405"/>
    </location>
</feature>
<keyword evidence="6" id="KW-0233">DNA recombination</keyword>
<name>A0ABY6P7E7_9ACTN</name>
<accession>A0ABY6P7E7</accession>
<evidence type="ECO:0000256" key="2">
    <source>
        <dbReference type="ARBA" id="ARBA00022578"/>
    </source>
</evidence>
<feature type="domain" description="Probable transposase IS891/IS1136/IS1341" evidence="8">
    <location>
        <begin position="193"/>
        <end position="308"/>
    </location>
</feature>
<evidence type="ECO:0000256" key="4">
    <source>
        <dbReference type="ARBA" id="ARBA00022833"/>
    </source>
</evidence>
<dbReference type="InterPro" id="IPR001959">
    <property type="entry name" value="Transposase"/>
</dbReference>
<dbReference type="Pfam" id="PF12323">
    <property type="entry name" value="HTH_OrfB_IS605"/>
    <property type="match status" value="1"/>
</dbReference>
<reference evidence="11" key="1">
    <citation type="submission" date="2022-11" db="EMBL/GenBank/DDBJ databases">
        <title>Identification and genomic analyses of a novel endophytic actinobacterium Streptomyces endophytica sp. nov. with potential for biocontrol of Yam anthracnose.</title>
        <authorList>
            <person name="Huang X."/>
        </authorList>
    </citation>
    <scope>NUCLEOTIDE SEQUENCE</scope>
    <source>
        <strain evidence="11">HNM0140</strain>
    </source>
</reference>
<keyword evidence="5" id="KW-0238">DNA-binding</keyword>
<proteinExistence type="inferred from homology"/>
<keyword evidence="12" id="KW-1185">Reference proteome</keyword>
<evidence type="ECO:0000259" key="8">
    <source>
        <dbReference type="Pfam" id="PF01385"/>
    </source>
</evidence>
<feature type="region of interest" description="Disordered" evidence="7">
    <location>
        <begin position="243"/>
        <end position="262"/>
    </location>
</feature>
<evidence type="ECO:0000259" key="9">
    <source>
        <dbReference type="Pfam" id="PF07282"/>
    </source>
</evidence>
<evidence type="ECO:0000256" key="6">
    <source>
        <dbReference type="ARBA" id="ARBA00023172"/>
    </source>
</evidence>
<evidence type="ECO:0000313" key="11">
    <source>
        <dbReference type="EMBL" id="UZJ29721.1"/>
    </source>
</evidence>
<keyword evidence="2" id="KW-0815">Transposition</keyword>
<keyword evidence="4" id="KW-0862">Zinc</keyword>
<sequence length="436" mass="48575">MLYRMGEAKRPVTRRMVKLRMYPTPSQASALADQGHAARALWNVLHEWYDFHAPSRWSSFKEADEAIRQGRRELAWLAVLPAQACQQVLKQYAQAWQSHLGGSRGRPRYRARSRTKLSVDVPQASALKTVRLNRKWGEVSLPLIGRVRFRYSRELPGLDRGAPEGRTTGARLVREADGWYLVFRCECIRTSPAPGSHPGPAVGIDRGVAVPLATSDRDHPYLRHGPWLQPKEAERLLRLERKVARQRRSAPPGKPVSRRQQRTCRQIAALHAREKRRRSDWQHKITTTLADRYGLIGIEKLHVAAMTASARGSAVQPGRAVAQKSGLNLAIRREGWGRLQEMLEYTSRERGGLLVPVPAANTSRRCSACGHVDARNRKSQAVFACTNPECGYGPVNADVNSAYNIETDALHAASRPNGSASSAALGSRVDGRRVPA</sequence>
<feature type="domain" description="Transposase putative helix-turn-helix" evidence="10">
    <location>
        <begin position="15"/>
        <end position="43"/>
    </location>
</feature>
<evidence type="ECO:0000256" key="7">
    <source>
        <dbReference type="SAM" id="MobiDB-lite"/>
    </source>
</evidence>
<evidence type="ECO:0000256" key="1">
    <source>
        <dbReference type="ARBA" id="ARBA00008761"/>
    </source>
</evidence>
<dbReference type="EMBL" id="CP110636">
    <property type="protein sequence ID" value="UZJ29721.1"/>
    <property type="molecule type" value="Genomic_DNA"/>
</dbReference>
<comment type="similarity">
    <text evidence="1">In the C-terminal section; belongs to the transposase 35 family.</text>
</comment>
<dbReference type="Pfam" id="PF01385">
    <property type="entry name" value="OrfB_IS605"/>
    <property type="match status" value="1"/>
</dbReference>
<evidence type="ECO:0000313" key="12">
    <source>
        <dbReference type="Proteomes" id="UP001164959"/>
    </source>
</evidence>
<gene>
    <name evidence="11" type="ORF">OJ254_03715</name>
</gene>
<dbReference type="Pfam" id="PF07282">
    <property type="entry name" value="Cas12f1-like_TNB"/>
    <property type="match status" value="1"/>
</dbReference>
<feature type="region of interest" description="Disordered" evidence="7">
    <location>
        <begin position="413"/>
        <end position="436"/>
    </location>
</feature>
<keyword evidence="3" id="KW-0479">Metal-binding</keyword>
<evidence type="ECO:0000259" key="10">
    <source>
        <dbReference type="Pfam" id="PF12323"/>
    </source>
</evidence>
<dbReference type="InterPro" id="IPR010095">
    <property type="entry name" value="Cas12f1-like_TNB"/>
</dbReference>
<organism evidence="11 12">
    <name type="scientific">Streptomyces endophytica</name>
    <dbReference type="NCBI Taxonomy" id="2991496"/>
    <lineage>
        <taxon>Bacteria</taxon>
        <taxon>Bacillati</taxon>
        <taxon>Actinomycetota</taxon>
        <taxon>Actinomycetes</taxon>
        <taxon>Kitasatosporales</taxon>
        <taxon>Streptomycetaceae</taxon>
        <taxon>Streptomyces</taxon>
    </lineage>
</organism>
<evidence type="ECO:0000256" key="3">
    <source>
        <dbReference type="ARBA" id="ARBA00022723"/>
    </source>
</evidence>
<dbReference type="NCBIfam" id="NF040570">
    <property type="entry name" value="guided_TnpB"/>
    <property type="match status" value="1"/>
</dbReference>
<dbReference type="Proteomes" id="UP001164959">
    <property type="component" value="Chromosome"/>
</dbReference>
<dbReference type="InterPro" id="IPR021027">
    <property type="entry name" value="Transposase_put_HTH"/>
</dbReference>
<evidence type="ECO:0000256" key="5">
    <source>
        <dbReference type="ARBA" id="ARBA00023125"/>
    </source>
</evidence>
<protein>
    <submittedName>
        <fullName evidence="11">Transposase</fullName>
    </submittedName>
</protein>
<dbReference type="RefSeq" id="WP_265361243.1">
    <property type="nucleotide sequence ID" value="NZ_CP110636.1"/>
</dbReference>